<dbReference type="Gramene" id="BGIOSGA008616-TA">
    <property type="protein sequence ID" value="BGIOSGA008616-PA"/>
    <property type="gene ID" value="BGIOSGA008616"/>
</dbReference>
<reference evidence="2 3" key="1">
    <citation type="journal article" date="2005" name="PLoS Biol.">
        <title>The genomes of Oryza sativa: a history of duplications.</title>
        <authorList>
            <person name="Yu J."/>
            <person name="Wang J."/>
            <person name="Lin W."/>
            <person name="Li S."/>
            <person name="Li H."/>
            <person name="Zhou J."/>
            <person name="Ni P."/>
            <person name="Dong W."/>
            <person name="Hu S."/>
            <person name="Zeng C."/>
            <person name="Zhang J."/>
            <person name="Zhang Y."/>
            <person name="Li R."/>
            <person name="Xu Z."/>
            <person name="Li S."/>
            <person name="Li X."/>
            <person name="Zheng H."/>
            <person name="Cong L."/>
            <person name="Lin L."/>
            <person name="Yin J."/>
            <person name="Geng J."/>
            <person name="Li G."/>
            <person name="Shi J."/>
            <person name="Liu J."/>
            <person name="Lv H."/>
            <person name="Li J."/>
            <person name="Wang J."/>
            <person name="Deng Y."/>
            <person name="Ran L."/>
            <person name="Shi X."/>
            <person name="Wang X."/>
            <person name="Wu Q."/>
            <person name="Li C."/>
            <person name="Ren X."/>
            <person name="Wang J."/>
            <person name="Wang X."/>
            <person name="Li D."/>
            <person name="Liu D."/>
            <person name="Zhang X."/>
            <person name="Ji Z."/>
            <person name="Zhao W."/>
            <person name="Sun Y."/>
            <person name="Zhang Z."/>
            <person name="Bao J."/>
            <person name="Han Y."/>
            <person name="Dong L."/>
            <person name="Ji J."/>
            <person name="Chen P."/>
            <person name="Wu S."/>
            <person name="Liu J."/>
            <person name="Xiao Y."/>
            <person name="Bu D."/>
            <person name="Tan J."/>
            <person name="Yang L."/>
            <person name="Ye C."/>
            <person name="Zhang J."/>
            <person name="Xu J."/>
            <person name="Zhou Y."/>
            <person name="Yu Y."/>
            <person name="Zhang B."/>
            <person name="Zhuang S."/>
            <person name="Wei H."/>
            <person name="Liu B."/>
            <person name="Lei M."/>
            <person name="Yu H."/>
            <person name="Li Y."/>
            <person name="Xu H."/>
            <person name="Wei S."/>
            <person name="He X."/>
            <person name="Fang L."/>
            <person name="Zhang Z."/>
            <person name="Zhang Y."/>
            <person name="Huang X."/>
            <person name="Su Z."/>
            <person name="Tong W."/>
            <person name="Li J."/>
            <person name="Tong Z."/>
            <person name="Li S."/>
            <person name="Ye J."/>
            <person name="Wang L."/>
            <person name="Fang L."/>
            <person name="Lei T."/>
            <person name="Chen C."/>
            <person name="Chen H."/>
            <person name="Xu Z."/>
            <person name="Li H."/>
            <person name="Huang H."/>
            <person name="Zhang F."/>
            <person name="Xu H."/>
            <person name="Li N."/>
            <person name="Zhao C."/>
            <person name="Li S."/>
            <person name="Dong L."/>
            <person name="Huang Y."/>
            <person name="Li L."/>
            <person name="Xi Y."/>
            <person name="Qi Q."/>
            <person name="Li W."/>
            <person name="Zhang B."/>
            <person name="Hu W."/>
            <person name="Zhang Y."/>
            <person name="Tian X."/>
            <person name="Jiao Y."/>
            <person name="Liang X."/>
            <person name="Jin J."/>
            <person name="Gao L."/>
            <person name="Zheng W."/>
            <person name="Hao B."/>
            <person name="Liu S."/>
            <person name="Wang W."/>
            <person name="Yuan L."/>
            <person name="Cao M."/>
            <person name="McDermott J."/>
            <person name="Samudrala R."/>
            <person name="Wang J."/>
            <person name="Wong G.K."/>
            <person name="Yang H."/>
        </authorList>
    </citation>
    <scope>NUCLEOTIDE SEQUENCE [LARGE SCALE GENOMIC DNA]</scope>
    <source>
        <strain evidence="3">cv. 93-11</strain>
    </source>
</reference>
<dbReference type="AlphaFoldDB" id="B8AFF0"/>
<name>B8AFF0_ORYSI</name>
<organism evidence="2 3">
    <name type="scientific">Oryza sativa subsp. indica</name>
    <name type="common">Rice</name>
    <dbReference type="NCBI Taxonomy" id="39946"/>
    <lineage>
        <taxon>Eukaryota</taxon>
        <taxon>Viridiplantae</taxon>
        <taxon>Streptophyta</taxon>
        <taxon>Embryophyta</taxon>
        <taxon>Tracheophyta</taxon>
        <taxon>Spermatophyta</taxon>
        <taxon>Magnoliopsida</taxon>
        <taxon>Liliopsida</taxon>
        <taxon>Poales</taxon>
        <taxon>Poaceae</taxon>
        <taxon>BOP clade</taxon>
        <taxon>Oryzoideae</taxon>
        <taxon>Oryzeae</taxon>
        <taxon>Oryzinae</taxon>
        <taxon>Oryza</taxon>
        <taxon>Oryza sativa</taxon>
    </lineage>
</organism>
<proteinExistence type="predicted"/>
<accession>B8AFF0</accession>
<evidence type="ECO:0000313" key="3">
    <source>
        <dbReference type="Proteomes" id="UP000007015"/>
    </source>
</evidence>
<evidence type="ECO:0000313" key="2">
    <source>
        <dbReference type="EMBL" id="EEC73589.1"/>
    </source>
</evidence>
<protein>
    <submittedName>
        <fullName evidence="2">Uncharacterized protein</fullName>
    </submittedName>
</protein>
<keyword evidence="3" id="KW-1185">Reference proteome</keyword>
<sequence>MTDSLPQRATSDGLTGVAPASGVGRTGSMPSQHEAQRRQGSSVPAVRQRQGWVRSAYREQRRPRSVPGDCAGEDGGNG</sequence>
<feature type="compositionally biased region" description="Polar residues" evidence="1">
    <location>
        <begin position="1"/>
        <end position="13"/>
    </location>
</feature>
<feature type="region of interest" description="Disordered" evidence="1">
    <location>
        <begin position="1"/>
        <end position="78"/>
    </location>
</feature>
<dbReference type="Proteomes" id="UP000007015">
    <property type="component" value="Chromosome 2"/>
</dbReference>
<evidence type="ECO:0000256" key="1">
    <source>
        <dbReference type="SAM" id="MobiDB-lite"/>
    </source>
</evidence>
<gene>
    <name evidence="2" type="ORF">OsI_08055</name>
</gene>
<dbReference type="EMBL" id="CM000127">
    <property type="protein sequence ID" value="EEC73589.1"/>
    <property type="molecule type" value="Genomic_DNA"/>
</dbReference>
<feature type="compositionally biased region" description="Polar residues" evidence="1">
    <location>
        <begin position="28"/>
        <end position="42"/>
    </location>
</feature>
<dbReference type="HOGENOM" id="CLU_2626331_0_0_1"/>